<proteinExistence type="predicted"/>
<organism evidence="6 7">
    <name type="scientific">Anaerocolumna sedimenticola</name>
    <dbReference type="NCBI Taxonomy" id="2696063"/>
    <lineage>
        <taxon>Bacteria</taxon>
        <taxon>Bacillati</taxon>
        <taxon>Bacillota</taxon>
        <taxon>Clostridia</taxon>
        <taxon>Lachnospirales</taxon>
        <taxon>Lachnospiraceae</taxon>
        <taxon>Anaerocolumna</taxon>
    </lineage>
</organism>
<dbReference type="KEGG" id="anr:Ana3638_23245"/>
<evidence type="ECO:0000313" key="7">
    <source>
        <dbReference type="Proteomes" id="UP000464314"/>
    </source>
</evidence>
<keyword evidence="4" id="KW-0804">Transcription</keyword>
<dbReference type="PROSITE" id="PS50937">
    <property type="entry name" value="HTH_MERR_2"/>
    <property type="match status" value="2"/>
</dbReference>
<dbReference type="PANTHER" id="PTHR30204:SF69">
    <property type="entry name" value="MERR-FAMILY TRANSCRIPTIONAL REGULATOR"/>
    <property type="match status" value="1"/>
</dbReference>
<dbReference type="Pfam" id="PF13411">
    <property type="entry name" value="MerR_1"/>
    <property type="match status" value="2"/>
</dbReference>
<dbReference type="Gene3D" id="1.10.1660.10">
    <property type="match status" value="2"/>
</dbReference>
<evidence type="ECO:0000256" key="2">
    <source>
        <dbReference type="ARBA" id="ARBA00023015"/>
    </source>
</evidence>
<dbReference type="GO" id="GO:0003700">
    <property type="term" value="F:DNA-binding transcription factor activity"/>
    <property type="evidence" value="ECO:0007669"/>
    <property type="project" value="InterPro"/>
</dbReference>
<evidence type="ECO:0000313" key="6">
    <source>
        <dbReference type="EMBL" id="QHQ63331.1"/>
    </source>
</evidence>
<keyword evidence="7" id="KW-1185">Reference proteome</keyword>
<keyword evidence="2" id="KW-0805">Transcription regulation</keyword>
<evidence type="ECO:0000256" key="1">
    <source>
        <dbReference type="ARBA" id="ARBA00022491"/>
    </source>
</evidence>
<dbReference type="RefSeq" id="WP_161840153.1">
    <property type="nucleotide sequence ID" value="NZ_CP048000.1"/>
</dbReference>
<dbReference type="EMBL" id="CP048000">
    <property type="protein sequence ID" value="QHQ63331.1"/>
    <property type="molecule type" value="Genomic_DNA"/>
</dbReference>
<accession>A0A6P1TTP8</accession>
<dbReference type="SUPFAM" id="SSF46955">
    <property type="entry name" value="Putative DNA-binding domain"/>
    <property type="match status" value="2"/>
</dbReference>
<reference evidence="6 7" key="1">
    <citation type="submission" date="2020-01" db="EMBL/GenBank/DDBJ databases">
        <title>Genome analysis of Anaerocolumna sp. CBA3638.</title>
        <authorList>
            <person name="Kim J."/>
            <person name="Roh S.W."/>
        </authorList>
    </citation>
    <scope>NUCLEOTIDE SEQUENCE [LARGE SCALE GENOMIC DNA]</scope>
    <source>
        <strain evidence="6 7">CBA3638</strain>
    </source>
</reference>
<feature type="domain" description="HTH merR-type" evidence="5">
    <location>
        <begin position="8"/>
        <end position="70"/>
    </location>
</feature>
<evidence type="ECO:0000256" key="4">
    <source>
        <dbReference type="ARBA" id="ARBA00023163"/>
    </source>
</evidence>
<name>A0A6P1TTP8_9FIRM</name>
<feature type="domain" description="HTH merR-type" evidence="5">
    <location>
        <begin position="115"/>
        <end position="169"/>
    </location>
</feature>
<dbReference type="PANTHER" id="PTHR30204">
    <property type="entry name" value="REDOX-CYCLING DRUG-SENSING TRANSCRIPTIONAL ACTIVATOR SOXR"/>
    <property type="match status" value="1"/>
</dbReference>
<dbReference type="InterPro" id="IPR047057">
    <property type="entry name" value="MerR_fam"/>
</dbReference>
<keyword evidence="3" id="KW-0238">DNA-binding</keyword>
<dbReference type="SMART" id="SM00422">
    <property type="entry name" value="HTH_MERR"/>
    <property type="match status" value="2"/>
</dbReference>
<evidence type="ECO:0000259" key="5">
    <source>
        <dbReference type="PROSITE" id="PS50937"/>
    </source>
</evidence>
<dbReference type="AlphaFoldDB" id="A0A6P1TTP8"/>
<dbReference type="Proteomes" id="UP000464314">
    <property type="component" value="Chromosome"/>
</dbReference>
<dbReference type="InterPro" id="IPR009061">
    <property type="entry name" value="DNA-bd_dom_put_sf"/>
</dbReference>
<sequence>MAIRPIDIARRFKISTTTLRHYEDFGMIPDVKRSPNGYRIYTAEHIAYFLCIREMMCGFTLSEIAKILKPVLAKKVDEALWMANKAQAALHKDKYVCDQIKQRFVFKKNIAAPNEYSIDAVSKATGIIPSTIRYWDKIGLISAGRCAVNNYRTFTQAHIDEILMIQALKLSIRARGEKYTVEQIHKELHKLDFEDTEKISAIVAGIEIHLTALNKAQIRSISALYNLCNQVEQNQYDIG</sequence>
<evidence type="ECO:0000256" key="3">
    <source>
        <dbReference type="ARBA" id="ARBA00023125"/>
    </source>
</evidence>
<dbReference type="InterPro" id="IPR000551">
    <property type="entry name" value="MerR-type_HTH_dom"/>
</dbReference>
<dbReference type="GO" id="GO:0003677">
    <property type="term" value="F:DNA binding"/>
    <property type="evidence" value="ECO:0007669"/>
    <property type="project" value="UniProtKB-KW"/>
</dbReference>
<protein>
    <submittedName>
        <fullName evidence="6">MerR family transcriptional regulator</fullName>
    </submittedName>
</protein>
<keyword evidence="1" id="KW-0678">Repressor</keyword>
<gene>
    <name evidence="6" type="ORF">Ana3638_23245</name>
</gene>